<proteinExistence type="predicted"/>
<dbReference type="RefSeq" id="WP_126382449.1">
    <property type="nucleotide sequence ID" value="NZ_LR134350.1"/>
</dbReference>
<reference evidence="1 2" key="1">
    <citation type="submission" date="2018-12" db="EMBL/GenBank/DDBJ databases">
        <authorList>
            <consortium name="Pathogen Informatics"/>
        </authorList>
    </citation>
    <scope>NUCLEOTIDE SEQUENCE [LARGE SCALE GENOMIC DNA]</scope>
    <source>
        <strain evidence="1 2">NCTC11636</strain>
    </source>
</reference>
<evidence type="ECO:0000313" key="1">
    <source>
        <dbReference type="EMBL" id="VEG28081.1"/>
    </source>
</evidence>
<evidence type="ECO:0000313" key="2">
    <source>
        <dbReference type="Proteomes" id="UP000266895"/>
    </source>
</evidence>
<protein>
    <submittedName>
        <fullName evidence="1">Uncharacterized protein</fullName>
    </submittedName>
</protein>
<gene>
    <name evidence="1" type="ORF">NCTC11636_01353</name>
</gene>
<accession>A0A3S4UXE4</accession>
<dbReference type="KEGG" id="ahw:NCTC11636_01353"/>
<dbReference type="AlphaFoldDB" id="A0A3S4UXE4"/>
<keyword evidence="2" id="KW-1185">Reference proteome</keyword>
<dbReference type="Proteomes" id="UP000266895">
    <property type="component" value="Chromosome"/>
</dbReference>
<organism evidence="1 2">
    <name type="scientific">Actinomyces howellii</name>
    <dbReference type="NCBI Taxonomy" id="52771"/>
    <lineage>
        <taxon>Bacteria</taxon>
        <taxon>Bacillati</taxon>
        <taxon>Actinomycetota</taxon>
        <taxon>Actinomycetes</taxon>
        <taxon>Actinomycetales</taxon>
        <taxon>Actinomycetaceae</taxon>
        <taxon>Actinomyces</taxon>
    </lineage>
</organism>
<sequence length="78" mass="8271">MKAGTYNTRSEAIYGGIITVLDIADEEVGAGGYNVDAIANEVLGTIGEGLSYRHVIAVSEGEFWASVKRHTLPKSDDA</sequence>
<name>A0A3S4UXE4_9ACTO</name>
<dbReference type="EMBL" id="LR134350">
    <property type="protein sequence ID" value="VEG28081.1"/>
    <property type="molecule type" value="Genomic_DNA"/>
</dbReference>